<keyword evidence="3" id="KW-1185">Reference proteome</keyword>
<organism evidence="2 3">
    <name type="scientific">Cercospora zeae-maydis SCOH1-5</name>
    <dbReference type="NCBI Taxonomy" id="717836"/>
    <lineage>
        <taxon>Eukaryota</taxon>
        <taxon>Fungi</taxon>
        <taxon>Dikarya</taxon>
        <taxon>Ascomycota</taxon>
        <taxon>Pezizomycotina</taxon>
        <taxon>Dothideomycetes</taxon>
        <taxon>Dothideomycetidae</taxon>
        <taxon>Mycosphaerellales</taxon>
        <taxon>Mycosphaerellaceae</taxon>
        <taxon>Cercospora</taxon>
    </lineage>
</organism>
<accession>A0A6A6FX20</accession>
<evidence type="ECO:0000313" key="2">
    <source>
        <dbReference type="EMBL" id="KAF2217987.1"/>
    </source>
</evidence>
<gene>
    <name evidence="2" type="ORF">CERZMDRAFT_89659</name>
</gene>
<evidence type="ECO:0000256" key="1">
    <source>
        <dbReference type="SAM" id="MobiDB-lite"/>
    </source>
</evidence>
<sequence>MTVLTLRTSPGRTANVPGSSNFATTRFRKQTWQGMERLRATVYCCRGTGTAQRSVGT</sequence>
<proteinExistence type="predicted"/>
<dbReference type="AlphaFoldDB" id="A0A6A6FX20"/>
<feature type="non-terminal residue" evidence="2">
    <location>
        <position position="57"/>
    </location>
</feature>
<name>A0A6A6FX20_9PEZI</name>
<feature type="region of interest" description="Disordered" evidence="1">
    <location>
        <begin position="1"/>
        <end position="21"/>
    </location>
</feature>
<protein>
    <submittedName>
        <fullName evidence="2">Uncharacterized protein</fullName>
    </submittedName>
</protein>
<dbReference type="Proteomes" id="UP000799539">
    <property type="component" value="Unassembled WGS sequence"/>
</dbReference>
<evidence type="ECO:0000313" key="3">
    <source>
        <dbReference type="Proteomes" id="UP000799539"/>
    </source>
</evidence>
<dbReference type="EMBL" id="ML992662">
    <property type="protein sequence ID" value="KAF2217987.1"/>
    <property type="molecule type" value="Genomic_DNA"/>
</dbReference>
<reference evidence="2" key="1">
    <citation type="journal article" date="2020" name="Stud. Mycol.">
        <title>101 Dothideomycetes genomes: a test case for predicting lifestyles and emergence of pathogens.</title>
        <authorList>
            <person name="Haridas S."/>
            <person name="Albert R."/>
            <person name="Binder M."/>
            <person name="Bloem J."/>
            <person name="Labutti K."/>
            <person name="Salamov A."/>
            <person name="Andreopoulos B."/>
            <person name="Baker S."/>
            <person name="Barry K."/>
            <person name="Bills G."/>
            <person name="Bluhm B."/>
            <person name="Cannon C."/>
            <person name="Castanera R."/>
            <person name="Culley D."/>
            <person name="Daum C."/>
            <person name="Ezra D."/>
            <person name="Gonzalez J."/>
            <person name="Henrissat B."/>
            <person name="Kuo A."/>
            <person name="Liang C."/>
            <person name="Lipzen A."/>
            <person name="Lutzoni F."/>
            <person name="Magnuson J."/>
            <person name="Mondo S."/>
            <person name="Nolan M."/>
            <person name="Ohm R."/>
            <person name="Pangilinan J."/>
            <person name="Park H.-J."/>
            <person name="Ramirez L."/>
            <person name="Alfaro M."/>
            <person name="Sun H."/>
            <person name="Tritt A."/>
            <person name="Yoshinaga Y."/>
            <person name="Zwiers L.-H."/>
            <person name="Turgeon B."/>
            <person name="Goodwin S."/>
            <person name="Spatafora J."/>
            <person name="Crous P."/>
            <person name="Grigoriev I."/>
        </authorList>
    </citation>
    <scope>NUCLEOTIDE SEQUENCE</scope>
    <source>
        <strain evidence="2">SCOH1-5</strain>
    </source>
</reference>